<dbReference type="PROSITE" id="PS00070">
    <property type="entry name" value="ALDEHYDE_DEHYDR_CYS"/>
    <property type="match status" value="1"/>
</dbReference>
<feature type="domain" description="Aldehyde dehydrogenase" evidence="7">
    <location>
        <begin position="13"/>
        <end position="469"/>
    </location>
</feature>
<dbReference type="InterPro" id="IPR016161">
    <property type="entry name" value="Ald_DH/histidinol_DH"/>
</dbReference>
<evidence type="ECO:0000256" key="2">
    <source>
        <dbReference type="ARBA" id="ARBA00023002"/>
    </source>
</evidence>
<evidence type="ECO:0000313" key="8">
    <source>
        <dbReference type="EMBL" id="SEA29931.1"/>
    </source>
</evidence>
<evidence type="ECO:0000256" key="1">
    <source>
        <dbReference type="ARBA" id="ARBA00009986"/>
    </source>
</evidence>
<dbReference type="FunFam" id="3.40.309.10:FF:000012">
    <property type="entry name" value="Betaine aldehyde dehydrogenase"/>
    <property type="match status" value="1"/>
</dbReference>
<accession>A0A1H4A2S9</accession>
<proteinExistence type="inferred from homology"/>
<dbReference type="RefSeq" id="WP_091398776.1">
    <property type="nucleotide sequence ID" value="NZ_FNQY01000013.1"/>
</dbReference>
<dbReference type="Gene3D" id="3.40.309.10">
    <property type="entry name" value="Aldehyde Dehydrogenase, Chain A, domain 2"/>
    <property type="match status" value="1"/>
</dbReference>
<dbReference type="EMBL" id="FNQY01000013">
    <property type="protein sequence ID" value="SEA29931.1"/>
    <property type="molecule type" value="Genomic_DNA"/>
</dbReference>
<dbReference type="InterPro" id="IPR016160">
    <property type="entry name" value="Ald_DH_CS_CYS"/>
</dbReference>
<keyword evidence="2 6" id="KW-0560">Oxidoreductase</keyword>
<evidence type="ECO:0000256" key="4">
    <source>
        <dbReference type="ARBA" id="ARBA00049194"/>
    </source>
</evidence>
<evidence type="ECO:0000313" key="9">
    <source>
        <dbReference type="Proteomes" id="UP000199041"/>
    </source>
</evidence>
<dbReference type="PANTHER" id="PTHR42804:SF1">
    <property type="entry name" value="ALDEHYDE DEHYDROGENASE-RELATED"/>
    <property type="match status" value="1"/>
</dbReference>
<dbReference type="Pfam" id="PF00171">
    <property type="entry name" value="Aldedh"/>
    <property type="match status" value="1"/>
</dbReference>
<dbReference type="InterPro" id="IPR016162">
    <property type="entry name" value="Ald_DH_N"/>
</dbReference>
<keyword evidence="9" id="KW-1185">Reference proteome</keyword>
<dbReference type="PROSITE" id="PS00687">
    <property type="entry name" value="ALDEHYDE_DEHYDR_GLU"/>
    <property type="match status" value="1"/>
</dbReference>
<dbReference type="Gene3D" id="3.40.605.10">
    <property type="entry name" value="Aldehyde Dehydrogenase, Chain A, domain 1"/>
    <property type="match status" value="1"/>
</dbReference>
<dbReference type="CDD" id="cd07138">
    <property type="entry name" value="ALDH_CddD_SSP0762"/>
    <property type="match status" value="1"/>
</dbReference>
<dbReference type="AlphaFoldDB" id="A0A1H4A2S9"/>
<sequence>MEKINQQYIGGAWTPSTGTEWIKMVNPATSEVFGEALMGTECDVIAAIGAAKNAFAAFSGTSVAERKRYLQNLHDALIERIEELKAATIEEYGATTTRAEWSNRYAADIFLQFKRLVDHFQFEREIGKSKLVMTPIGVNAIMTSWNSNAGSICVKLAASIAAGCTVVIKPSEWSCLQTRILTEAFDKAGLPPGVINVINGRGEMMGEILSTHPDIATLSFTGSTAVGKIIARNAVETMKRMTLELSGKSPHIILDDADLDKATTLAINACFMNSGQACIAGSRLLVPARLMTKVASMLKDKVSALQVGLPTHPGTFIGPMASQKQYDRIQQYIRTGIQQGATLLVGGEGKPDGLEAGFFVKPTVFIHATPEMVIVKEEIFGPVLTVLSYETQQEAIALANDTDYGLQAYVSASDTLRAEKVARQINAGRVSINTLWHDAEAPFGGFKQSGVGREGGVFGLEALLEPKVILKEG</sequence>
<dbReference type="PANTHER" id="PTHR42804">
    <property type="entry name" value="ALDEHYDE DEHYDROGENASE"/>
    <property type="match status" value="1"/>
</dbReference>
<dbReference type="InterPro" id="IPR029510">
    <property type="entry name" value="Ald_DH_CS_GLU"/>
</dbReference>
<evidence type="ECO:0000259" key="7">
    <source>
        <dbReference type="Pfam" id="PF00171"/>
    </source>
</evidence>
<dbReference type="Proteomes" id="UP000199041">
    <property type="component" value="Unassembled WGS sequence"/>
</dbReference>
<dbReference type="OrthoDB" id="629320at2"/>
<gene>
    <name evidence="8" type="ORF">SAMN05192529_1134</name>
</gene>
<dbReference type="InterPro" id="IPR015590">
    <property type="entry name" value="Aldehyde_DH_dom"/>
</dbReference>
<organism evidence="8 9">
    <name type="scientific">Arachidicoccus rhizosphaerae</name>
    <dbReference type="NCBI Taxonomy" id="551991"/>
    <lineage>
        <taxon>Bacteria</taxon>
        <taxon>Pseudomonadati</taxon>
        <taxon>Bacteroidota</taxon>
        <taxon>Chitinophagia</taxon>
        <taxon>Chitinophagales</taxon>
        <taxon>Chitinophagaceae</taxon>
        <taxon>Arachidicoccus</taxon>
    </lineage>
</organism>
<comment type="catalytic activity">
    <reaction evidence="4">
        <text>an aldehyde + NAD(+) + H2O = a carboxylate + NADH + 2 H(+)</text>
        <dbReference type="Rhea" id="RHEA:16185"/>
        <dbReference type="ChEBI" id="CHEBI:15377"/>
        <dbReference type="ChEBI" id="CHEBI:15378"/>
        <dbReference type="ChEBI" id="CHEBI:17478"/>
        <dbReference type="ChEBI" id="CHEBI:29067"/>
        <dbReference type="ChEBI" id="CHEBI:57540"/>
        <dbReference type="ChEBI" id="CHEBI:57945"/>
        <dbReference type="EC" id="1.2.1.3"/>
    </reaction>
</comment>
<evidence type="ECO:0000256" key="5">
    <source>
        <dbReference type="PROSITE-ProRule" id="PRU10007"/>
    </source>
</evidence>
<feature type="active site" evidence="5">
    <location>
        <position position="244"/>
    </location>
</feature>
<evidence type="ECO:0000256" key="3">
    <source>
        <dbReference type="ARBA" id="ARBA00024226"/>
    </source>
</evidence>
<dbReference type="InterPro" id="IPR016163">
    <property type="entry name" value="Ald_DH_C"/>
</dbReference>
<dbReference type="SUPFAM" id="SSF53720">
    <property type="entry name" value="ALDH-like"/>
    <property type="match status" value="1"/>
</dbReference>
<dbReference type="STRING" id="551991.SAMN05192529_1134"/>
<dbReference type="GO" id="GO:0004029">
    <property type="term" value="F:aldehyde dehydrogenase (NAD+) activity"/>
    <property type="evidence" value="ECO:0007669"/>
    <property type="project" value="UniProtKB-EC"/>
</dbReference>
<reference evidence="8 9" key="1">
    <citation type="submission" date="2016-10" db="EMBL/GenBank/DDBJ databases">
        <authorList>
            <person name="de Groot N.N."/>
        </authorList>
    </citation>
    <scope>NUCLEOTIDE SEQUENCE [LARGE SCALE GENOMIC DNA]</scope>
    <source>
        <strain evidence="8 9">Vu-144</strain>
    </source>
</reference>
<protein>
    <recommendedName>
        <fullName evidence="3">aldehyde dehydrogenase (NAD(+))</fullName>
        <ecNumber evidence="3">1.2.1.3</ecNumber>
    </recommendedName>
</protein>
<evidence type="ECO:0000256" key="6">
    <source>
        <dbReference type="RuleBase" id="RU003345"/>
    </source>
</evidence>
<comment type="similarity">
    <text evidence="1 6">Belongs to the aldehyde dehydrogenase family.</text>
</comment>
<name>A0A1H4A2S9_9BACT</name>
<dbReference type="EC" id="1.2.1.3" evidence="3"/>